<dbReference type="InterPro" id="IPR006840">
    <property type="entry name" value="ChaC"/>
</dbReference>
<comment type="caution">
    <text evidence="3">The sequence shown here is derived from an EMBL/GenBank/DDBJ whole genome shotgun (WGS) entry which is preliminary data.</text>
</comment>
<dbReference type="SUPFAM" id="SSF110857">
    <property type="entry name" value="Gamma-glutamyl cyclotransferase-like"/>
    <property type="match status" value="1"/>
</dbReference>
<dbReference type="OrthoDB" id="5894at2759"/>
<dbReference type="Gene3D" id="3.10.490.10">
    <property type="entry name" value="Gamma-glutamyl cyclotransferase-like"/>
    <property type="match status" value="1"/>
</dbReference>
<dbReference type="InterPro" id="IPR013024">
    <property type="entry name" value="GGCT-like"/>
</dbReference>
<dbReference type="GO" id="GO:0061928">
    <property type="term" value="F:glutathione specific gamma-glutamylcyclotransferase activity"/>
    <property type="evidence" value="ECO:0007669"/>
    <property type="project" value="UniProtKB-EC"/>
</dbReference>
<dbReference type="PANTHER" id="PTHR12192:SF2">
    <property type="entry name" value="GLUTATHIONE-SPECIFIC GAMMA-GLUTAMYLCYCLOTRANSFERASE 2"/>
    <property type="match status" value="1"/>
</dbReference>
<evidence type="ECO:0000256" key="1">
    <source>
        <dbReference type="ARBA" id="ARBA00012344"/>
    </source>
</evidence>
<evidence type="ECO:0000313" key="3">
    <source>
        <dbReference type="EMBL" id="KAG0150930.1"/>
    </source>
</evidence>
<proteinExistence type="predicted"/>
<dbReference type="Proteomes" id="UP000886653">
    <property type="component" value="Unassembled WGS sequence"/>
</dbReference>
<dbReference type="CDD" id="cd06661">
    <property type="entry name" value="GGCT_like"/>
    <property type="match status" value="1"/>
</dbReference>
<evidence type="ECO:0000256" key="2">
    <source>
        <dbReference type="ARBA" id="ARBA00023239"/>
    </source>
</evidence>
<dbReference type="PANTHER" id="PTHR12192">
    <property type="entry name" value="CATION TRANSPORT PROTEIN CHAC-RELATED"/>
    <property type="match status" value="1"/>
</dbReference>
<keyword evidence="4" id="KW-1185">Reference proteome</keyword>
<name>A0A9P6NPJ1_9BASI</name>
<dbReference type="InterPro" id="IPR036568">
    <property type="entry name" value="GGCT-like_sf"/>
</dbReference>
<dbReference type="Pfam" id="PF04752">
    <property type="entry name" value="ChaC"/>
    <property type="match status" value="1"/>
</dbReference>
<dbReference type="GO" id="GO:0005737">
    <property type="term" value="C:cytoplasm"/>
    <property type="evidence" value="ECO:0007669"/>
    <property type="project" value="TreeGrafter"/>
</dbReference>
<protein>
    <recommendedName>
        <fullName evidence="1">glutathione-specific gamma-glutamylcyclotransferase</fullName>
        <ecNumber evidence="1">4.3.2.7</ecNumber>
    </recommendedName>
</protein>
<evidence type="ECO:0000313" key="4">
    <source>
        <dbReference type="Proteomes" id="UP000886653"/>
    </source>
</evidence>
<dbReference type="EMBL" id="MU167216">
    <property type="protein sequence ID" value="KAG0150930.1"/>
    <property type="molecule type" value="Genomic_DNA"/>
</dbReference>
<organism evidence="3 4">
    <name type="scientific">Cronartium quercuum f. sp. fusiforme G11</name>
    <dbReference type="NCBI Taxonomy" id="708437"/>
    <lineage>
        <taxon>Eukaryota</taxon>
        <taxon>Fungi</taxon>
        <taxon>Dikarya</taxon>
        <taxon>Basidiomycota</taxon>
        <taxon>Pucciniomycotina</taxon>
        <taxon>Pucciniomycetes</taxon>
        <taxon>Pucciniales</taxon>
        <taxon>Coleosporiaceae</taxon>
        <taxon>Cronartium</taxon>
    </lineage>
</organism>
<gene>
    <name evidence="3" type="ORF">CROQUDRAFT_720147</name>
</gene>
<dbReference type="AlphaFoldDB" id="A0A9P6NPJ1"/>
<dbReference type="EC" id="4.3.2.7" evidence="1"/>
<accession>A0A9P6NPJ1</accession>
<dbReference type="GO" id="GO:0006751">
    <property type="term" value="P:glutathione catabolic process"/>
    <property type="evidence" value="ECO:0007669"/>
    <property type="project" value="InterPro"/>
</dbReference>
<reference evidence="3" key="1">
    <citation type="submission" date="2013-11" db="EMBL/GenBank/DDBJ databases">
        <title>Genome sequence of the fusiform rust pathogen reveals effectors for host alternation and coevolution with pine.</title>
        <authorList>
            <consortium name="DOE Joint Genome Institute"/>
            <person name="Smith K."/>
            <person name="Pendleton A."/>
            <person name="Kubisiak T."/>
            <person name="Anderson C."/>
            <person name="Salamov A."/>
            <person name="Aerts A."/>
            <person name="Riley R."/>
            <person name="Clum A."/>
            <person name="Lindquist E."/>
            <person name="Ence D."/>
            <person name="Campbell M."/>
            <person name="Kronenberg Z."/>
            <person name="Feau N."/>
            <person name="Dhillon B."/>
            <person name="Hamelin R."/>
            <person name="Burleigh J."/>
            <person name="Smith J."/>
            <person name="Yandell M."/>
            <person name="Nelson C."/>
            <person name="Grigoriev I."/>
            <person name="Davis J."/>
        </authorList>
    </citation>
    <scope>NUCLEOTIDE SEQUENCE</scope>
    <source>
        <strain evidence="3">G11</strain>
    </source>
</reference>
<sequence length="217" mass="24496">MTEDAKMYCNPYLPDSLIWKPPPYVTEQKAGYIKGFTRRFAQSSHDHRGTPENPGRVVTLVPHDEWMSLPGADDLPSTFVWGVVYTIDPSHVEEVKAYLDERERDGYEMVVVEVFEEGDKLLTKVCLLTRPLEFGADHTQQSHVYVGHTNNPSFAGPMPLEELGAHIFHSVGPSGPNKDYLYNLHREVQKLCPGTPDLYLSRLTEIVIRLDSSAPLS</sequence>
<keyword evidence="2" id="KW-0456">Lyase</keyword>